<proteinExistence type="predicted"/>
<keyword evidence="2" id="KW-0540">Nuclease</keyword>
<sequence>MPSFYFLLYLLFIQWQQAVLPEPLPASPFSADSPQSCAALLAQPSEPQSMPLPVSELRLLSWNIYKAAKPELLADLHALSEQSHIMLLQEAITEEALLQLKPHTRFSPGYKGLNQQTGLALLSDWSPQLYCRFYQREPWLRTPKASSISRYPLTNGDSLLLVNMHGINFTLGISDYRQQLERLTGLIKLHSGPVIFAGDFNSWSRARWQLVQGLLSELDMTRVSFTPDHRTRVFDLPLDQIWIRGVTLTSSQTLERTSSDHNPMLMSVHITTEEPGGDKQH</sequence>
<dbReference type="RefSeq" id="WP_342679324.1">
    <property type="nucleotide sequence ID" value="NZ_JBCGCU010000013.1"/>
</dbReference>
<dbReference type="GO" id="GO:0004519">
    <property type="term" value="F:endonuclease activity"/>
    <property type="evidence" value="ECO:0007669"/>
    <property type="project" value="UniProtKB-KW"/>
</dbReference>
<reference evidence="2 3" key="1">
    <citation type="submission" date="2024-03" db="EMBL/GenBank/DDBJ databases">
        <title>Pseudoalteromonas qingdaonensis sp. nov., isolated from the intestines of marine benthic organisms.</title>
        <authorList>
            <person name="Lin X."/>
            <person name="Fang S."/>
            <person name="Hu X."/>
        </authorList>
    </citation>
    <scope>NUCLEOTIDE SEQUENCE [LARGE SCALE GENOMIC DNA]</scope>
    <source>
        <strain evidence="2 3">YIC-827</strain>
    </source>
</reference>
<dbReference type="SUPFAM" id="SSF56219">
    <property type="entry name" value="DNase I-like"/>
    <property type="match status" value="1"/>
</dbReference>
<protein>
    <submittedName>
        <fullName evidence="2">Endonuclease/exonuclease/phosphatase family protein</fullName>
    </submittedName>
</protein>
<dbReference type="EMBL" id="JBCGCU010000013">
    <property type="protein sequence ID" value="MEM0516105.1"/>
    <property type="molecule type" value="Genomic_DNA"/>
</dbReference>
<dbReference type="NCBIfam" id="NF003840">
    <property type="entry name" value="PRK05421.1-2"/>
    <property type="match status" value="1"/>
</dbReference>
<organism evidence="2 3">
    <name type="scientific">Pseudoalteromonas qingdaonensis</name>
    <dbReference type="NCBI Taxonomy" id="3131913"/>
    <lineage>
        <taxon>Bacteria</taxon>
        <taxon>Pseudomonadati</taxon>
        <taxon>Pseudomonadota</taxon>
        <taxon>Gammaproteobacteria</taxon>
        <taxon>Alteromonadales</taxon>
        <taxon>Pseudoalteromonadaceae</taxon>
        <taxon>Pseudoalteromonas</taxon>
    </lineage>
</organism>
<name>A0ABU9MXW8_9GAMM</name>
<keyword evidence="2" id="KW-0378">Hydrolase</keyword>
<dbReference type="Pfam" id="PF03372">
    <property type="entry name" value="Exo_endo_phos"/>
    <property type="match status" value="1"/>
</dbReference>
<comment type="caution">
    <text evidence="2">The sequence shown here is derived from an EMBL/GenBank/DDBJ whole genome shotgun (WGS) entry which is preliminary data.</text>
</comment>
<gene>
    <name evidence="2" type="ORF">WCN91_11890</name>
</gene>
<keyword evidence="2" id="KW-0255">Endonuclease</keyword>
<keyword evidence="3" id="KW-1185">Reference proteome</keyword>
<dbReference type="InterPro" id="IPR005135">
    <property type="entry name" value="Endo/exonuclease/phosphatase"/>
</dbReference>
<dbReference type="InterPro" id="IPR036691">
    <property type="entry name" value="Endo/exonu/phosph_ase_sf"/>
</dbReference>
<dbReference type="NCBIfam" id="NF003842">
    <property type="entry name" value="PRK05421.1-4"/>
    <property type="match status" value="1"/>
</dbReference>
<accession>A0ABU9MXW8</accession>
<dbReference type="Gene3D" id="3.60.10.10">
    <property type="entry name" value="Endonuclease/exonuclease/phosphatase"/>
    <property type="match status" value="1"/>
</dbReference>
<evidence type="ECO:0000313" key="2">
    <source>
        <dbReference type="EMBL" id="MEM0516105.1"/>
    </source>
</evidence>
<dbReference type="Proteomes" id="UP001447008">
    <property type="component" value="Unassembled WGS sequence"/>
</dbReference>
<evidence type="ECO:0000259" key="1">
    <source>
        <dbReference type="Pfam" id="PF03372"/>
    </source>
</evidence>
<feature type="domain" description="Endonuclease/exonuclease/phosphatase" evidence="1">
    <location>
        <begin position="60"/>
        <end position="261"/>
    </location>
</feature>
<evidence type="ECO:0000313" key="3">
    <source>
        <dbReference type="Proteomes" id="UP001447008"/>
    </source>
</evidence>